<evidence type="ECO:0000256" key="2">
    <source>
        <dbReference type="ARBA" id="ARBA00023125"/>
    </source>
</evidence>
<dbReference type="PROSITE" id="PS51078">
    <property type="entry name" value="ICLR_ED"/>
    <property type="match status" value="1"/>
</dbReference>
<dbReference type="Gene3D" id="1.10.10.10">
    <property type="entry name" value="Winged helix-like DNA-binding domain superfamily/Winged helix DNA-binding domain"/>
    <property type="match status" value="1"/>
</dbReference>
<accession>A0A418W578</accession>
<evidence type="ECO:0000259" key="5">
    <source>
        <dbReference type="PROSITE" id="PS51078"/>
    </source>
</evidence>
<dbReference type="Pfam" id="PF01614">
    <property type="entry name" value="IclR_C"/>
    <property type="match status" value="1"/>
</dbReference>
<dbReference type="GO" id="GO:0003700">
    <property type="term" value="F:DNA-binding transcription factor activity"/>
    <property type="evidence" value="ECO:0007669"/>
    <property type="project" value="TreeGrafter"/>
</dbReference>
<keyword evidence="1" id="KW-0805">Transcription regulation</keyword>
<dbReference type="Pfam" id="PF09339">
    <property type="entry name" value="HTH_IclR"/>
    <property type="match status" value="1"/>
</dbReference>
<sequence length="260" mass="28124">MAAGDKATKRKGIQSVEIGMGVLDALVRLGRPSSMTEIAKASDLSPSQAHRYLASFVNTGFLRQDPATALYDLHSGALQLGLAAMARLDVFEQASRVAQELVEATGRTVQLAVWADLGPTVVRWYPGSPPIYTTLTIGSRLPLIQSATGKIFLSFLNESFVSDALQRELARDRTDGPIDIDAIRQQARREMSAGVDGTTIPGLRACAAPVFNLQGQLLLVVSVIASQSFRTDEDPQVRERLIAACRAITHRLGGRWPEQA</sequence>
<dbReference type="OrthoDB" id="6811967at2"/>
<dbReference type="EMBL" id="QYUL01000001">
    <property type="protein sequence ID" value="RJF85114.1"/>
    <property type="molecule type" value="Genomic_DNA"/>
</dbReference>
<dbReference type="SMART" id="SM00346">
    <property type="entry name" value="HTH_ICLR"/>
    <property type="match status" value="1"/>
</dbReference>
<dbReference type="InterPro" id="IPR036390">
    <property type="entry name" value="WH_DNA-bd_sf"/>
</dbReference>
<keyword evidence="7" id="KW-1185">Reference proteome</keyword>
<keyword evidence="2" id="KW-0238">DNA-binding</keyword>
<organism evidence="6 7">
    <name type="scientific">Azospirillum cavernae</name>
    <dbReference type="NCBI Taxonomy" id="2320860"/>
    <lineage>
        <taxon>Bacteria</taxon>
        <taxon>Pseudomonadati</taxon>
        <taxon>Pseudomonadota</taxon>
        <taxon>Alphaproteobacteria</taxon>
        <taxon>Rhodospirillales</taxon>
        <taxon>Azospirillaceae</taxon>
        <taxon>Azospirillum</taxon>
    </lineage>
</organism>
<evidence type="ECO:0000256" key="1">
    <source>
        <dbReference type="ARBA" id="ARBA00023015"/>
    </source>
</evidence>
<dbReference type="InterPro" id="IPR014757">
    <property type="entry name" value="Tscrpt_reg_IclR_C"/>
</dbReference>
<feature type="domain" description="HTH iclR-type" evidence="4">
    <location>
        <begin position="13"/>
        <end position="75"/>
    </location>
</feature>
<gene>
    <name evidence="6" type="ORF">D3877_02560</name>
</gene>
<name>A0A418W578_9PROT</name>
<feature type="domain" description="IclR-ED" evidence="5">
    <location>
        <begin position="76"/>
        <end position="254"/>
    </location>
</feature>
<evidence type="ECO:0000256" key="3">
    <source>
        <dbReference type="ARBA" id="ARBA00023163"/>
    </source>
</evidence>
<dbReference type="PANTHER" id="PTHR30136:SF8">
    <property type="entry name" value="TRANSCRIPTIONAL REGULATORY PROTEIN"/>
    <property type="match status" value="1"/>
</dbReference>
<dbReference type="SUPFAM" id="SSF46785">
    <property type="entry name" value="Winged helix' DNA-binding domain"/>
    <property type="match status" value="1"/>
</dbReference>
<keyword evidence="3" id="KW-0804">Transcription</keyword>
<dbReference type="GO" id="GO:0045892">
    <property type="term" value="P:negative regulation of DNA-templated transcription"/>
    <property type="evidence" value="ECO:0007669"/>
    <property type="project" value="TreeGrafter"/>
</dbReference>
<dbReference type="SUPFAM" id="SSF55781">
    <property type="entry name" value="GAF domain-like"/>
    <property type="match status" value="1"/>
</dbReference>
<dbReference type="Gene3D" id="3.30.450.40">
    <property type="match status" value="1"/>
</dbReference>
<protein>
    <submittedName>
        <fullName evidence="6">IclR family transcriptional regulator</fullName>
    </submittedName>
</protein>
<dbReference type="InterPro" id="IPR050707">
    <property type="entry name" value="HTH_MetabolicPath_Reg"/>
</dbReference>
<dbReference type="InterPro" id="IPR029016">
    <property type="entry name" value="GAF-like_dom_sf"/>
</dbReference>
<proteinExistence type="predicted"/>
<dbReference type="Proteomes" id="UP000283458">
    <property type="component" value="Unassembled WGS sequence"/>
</dbReference>
<evidence type="ECO:0000259" key="4">
    <source>
        <dbReference type="PROSITE" id="PS51077"/>
    </source>
</evidence>
<reference evidence="6 7" key="1">
    <citation type="submission" date="2018-09" db="EMBL/GenBank/DDBJ databases">
        <authorList>
            <person name="Zhu H."/>
        </authorList>
    </citation>
    <scope>NUCLEOTIDE SEQUENCE [LARGE SCALE GENOMIC DNA]</scope>
    <source>
        <strain evidence="6 7">K2W22B-5</strain>
    </source>
</reference>
<dbReference type="GO" id="GO:0003677">
    <property type="term" value="F:DNA binding"/>
    <property type="evidence" value="ECO:0007669"/>
    <property type="project" value="UniProtKB-KW"/>
</dbReference>
<dbReference type="PANTHER" id="PTHR30136">
    <property type="entry name" value="HELIX-TURN-HELIX TRANSCRIPTIONAL REGULATOR, ICLR FAMILY"/>
    <property type="match status" value="1"/>
</dbReference>
<comment type="caution">
    <text evidence="6">The sequence shown here is derived from an EMBL/GenBank/DDBJ whole genome shotgun (WGS) entry which is preliminary data.</text>
</comment>
<evidence type="ECO:0000313" key="6">
    <source>
        <dbReference type="EMBL" id="RJF85114.1"/>
    </source>
</evidence>
<evidence type="ECO:0000313" key="7">
    <source>
        <dbReference type="Proteomes" id="UP000283458"/>
    </source>
</evidence>
<dbReference type="AlphaFoldDB" id="A0A418W578"/>
<dbReference type="PROSITE" id="PS51077">
    <property type="entry name" value="HTH_ICLR"/>
    <property type="match status" value="1"/>
</dbReference>
<dbReference type="InterPro" id="IPR036388">
    <property type="entry name" value="WH-like_DNA-bd_sf"/>
</dbReference>
<dbReference type="InterPro" id="IPR005471">
    <property type="entry name" value="Tscrpt_reg_IclR_N"/>
</dbReference>